<dbReference type="AlphaFoldDB" id="A0A9P7J5J5"/>
<feature type="region of interest" description="Disordered" evidence="1">
    <location>
        <begin position="373"/>
        <end position="394"/>
    </location>
</feature>
<dbReference type="Proteomes" id="UP000807769">
    <property type="component" value="Unassembled WGS sequence"/>
</dbReference>
<dbReference type="OrthoDB" id="2637051at2759"/>
<proteinExistence type="predicted"/>
<gene>
    <name evidence="2" type="ORF">BJ212DRAFT_1304432</name>
</gene>
<feature type="compositionally biased region" description="Polar residues" evidence="1">
    <location>
        <begin position="377"/>
        <end position="394"/>
    </location>
</feature>
<dbReference type="EMBL" id="JABBWG010000062">
    <property type="protein sequence ID" value="KAG1804133.1"/>
    <property type="molecule type" value="Genomic_DNA"/>
</dbReference>
<evidence type="ECO:0000256" key="1">
    <source>
        <dbReference type="SAM" id="MobiDB-lite"/>
    </source>
</evidence>
<comment type="caution">
    <text evidence="2">The sequence shown here is derived from an EMBL/GenBank/DDBJ whole genome shotgun (WGS) entry which is preliminary data.</text>
</comment>
<organism evidence="2 3">
    <name type="scientific">Suillus subaureus</name>
    <dbReference type="NCBI Taxonomy" id="48587"/>
    <lineage>
        <taxon>Eukaryota</taxon>
        <taxon>Fungi</taxon>
        <taxon>Dikarya</taxon>
        <taxon>Basidiomycota</taxon>
        <taxon>Agaricomycotina</taxon>
        <taxon>Agaricomycetes</taxon>
        <taxon>Agaricomycetidae</taxon>
        <taxon>Boletales</taxon>
        <taxon>Suillineae</taxon>
        <taxon>Suillaceae</taxon>
        <taxon>Suillus</taxon>
    </lineage>
</organism>
<evidence type="ECO:0000313" key="3">
    <source>
        <dbReference type="Proteomes" id="UP000807769"/>
    </source>
</evidence>
<protein>
    <submittedName>
        <fullName evidence="2">Uncharacterized protein</fullName>
    </submittedName>
</protein>
<keyword evidence="3" id="KW-1185">Reference proteome</keyword>
<sequence>MSSTMNPNKYTTENPIVLNIKLHGLLVTQQVMTKAIELHINHSRTKLTLIIDAKPCNIPPQYHNAMWRLLHHRNIYQRTASRLMEYLDLHVTKDTYTSIMYYYCNMLLAFVEEVSDNWQWSNKLWCSVHLDYHFTMAIHDSAFIEPMQANALRNMDHTWDDFKCKKIYKPVLDHIQEVTVDSYHTEFCNEKNMCGVPNIKHKHSVDDMITSIIQQVIQSTPKLAGAAQAMKEDHTHSETNAVKATVGKIDSVMSDSRSSDNEDNDMHKATNLSCVIHTDLVDLKEDGLSLQRNQKGSHLRQAAHMASSRDDNVIDMSFISLKTQEVHNKVPCKALPMEEDKVNQAADVFESNEDACKGQRNQKGVHQNKHTIGSAMSDRQSSKGHSNCPSKNTTTKAKQKVITILDSDDEGTTGISEIIIVADLEEENVSQDLNANVKIQTSQMAMHPQSGAIRADTKGKGKMILLSDDSDRMCSVMDGQSHIDLPPVTAEDLQHFKDTDFPSMFEDWEEWNHIVLQKGNSQVFLKLGTWILLQFRQLMETPIHGYVEGLLILDHPAAFDINNEVDYWEALRMTHLYSALTHVDTHPEYLSHLFHKLGKASCEGQLESSNPGLRPLPELPTPVLSMMVNKQLPWLKVLPFEDFLDSDDPDAKVLEDMVISGMQDLLDELKDQGIPKHKRTTSTVGQSCSVIPSSLLACHPTTYGRIAYQGSQQSFTMADNDCDETLSGSVMTSDAHVILPSPVDDDGAVHDISAWTKSNDNSHMHMSSQSEATNVSENVEDDSQDIVHAVDMVDVETGDGMRKFSAISEPPTSHTSNLDEDVRVLAPSTPE</sequence>
<dbReference type="GeneID" id="64627622"/>
<name>A0A9P7J5J5_9AGAM</name>
<dbReference type="RefSeq" id="XP_041186779.1">
    <property type="nucleotide sequence ID" value="XM_041333605.1"/>
</dbReference>
<evidence type="ECO:0000313" key="2">
    <source>
        <dbReference type="EMBL" id="KAG1804133.1"/>
    </source>
</evidence>
<reference evidence="2" key="1">
    <citation type="journal article" date="2020" name="New Phytol.">
        <title>Comparative genomics reveals dynamic genome evolution in host specialist ectomycorrhizal fungi.</title>
        <authorList>
            <person name="Lofgren L.A."/>
            <person name="Nguyen N.H."/>
            <person name="Vilgalys R."/>
            <person name="Ruytinx J."/>
            <person name="Liao H.L."/>
            <person name="Branco S."/>
            <person name="Kuo A."/>
            <person name="LaButti K."/>
            <person name="Lipzen A."/>
            <person name="Andreopoulos W."/>
            <person name="Pangilinan J."/>
            <person name="Riley R."/>
            <person name="Hundley H."/>
            <person name="Na H."/>
            <person name="Barry K."/>
            <person name="Grigoriev I.V."/>
            <person name="Stajich J.E."/>
            <person name="Kennedy P.G."/>
        </authorList>
    </citation>
    <scope>NUCLEOTIDE SEQUENCE</scope>
    <source>
        <strain evidence="2">MN1</strain>
    </source>
</reference>
<accession>A0A9P7J5J5</accession>